<feature type="transmembrane region" description="Helical" evidence="9">
    <location>
        <begin position="12"/>
        <end position="32"/>
    </location>
</feature>
<sequence>MDLFDKNFKEIFSAQLFTIIGGLIAGVVLVLYVDKIFLIPGMLIIIPGFMAMRGNISGTFASRISSGLFLGIINPYKLNKKIINGNIKGSFALAIIVSLALGLIAFAFNYIIMGVVAPKIILIPLLAGILSNFILNRVTLFSTIYLFKKGHDPNNIIGPFITTIGDITSIVSLLIVILLIV</sequence>
<reference evidence="11" key="1">
    <citation type="journal article" date="2014" name="Front. Microbiol.">
        <title>High frequency of phylogenetically diverse reductive dehalogenase-homologous genes in deep subseafloor sedimentary metagenomes.</title>
        <authorList>
            <person name="Kawai M."/>
            <person name="Futagami T."/>
            <person name="Toyoda A."/>
            <person name="Takaki Y."/>
            <person name="Nishi S."/>
            <person name="Hori S."/>
            <person name="Arai W."/>
            <person name="Tsubouchi T."/>
            <person name="Morono Y."/>
            <person name="Uchiyama I."/>
            <person name="Ito T."/>
            <person name="Fujiyama A."/>
            <person name="Inagaki F."/>
            <person name="Takami H."/>
        </authorList>
    </citation>
    <scope>NUCLEOTIDE SEQUENCE</scope>
    <source>
        <strain evidence="11">Expedition CK06-06</strain>
    </source>
</reference>
<gene>
    <name evidence="11" type="ORF">S01H4_21674</name>
</gene>
<evidence type="ECO:0000256" key="5">
    <source>
        <dbReference type="ARBA" id="ARBA00022842"/>
    </source>
</evidence>
<keyword evidence="6 9" id="KW-1133">Transmembrane helix</keyword>
<feature type="transmembrane region" description="Helical" evidence="9">
    <location>
        <begin position="117"/>
        <end position="135"/>
    </location>
</feature>
<dbReference type="EMBL" id="BART01009843">
    <property type="protein sequence ID" value="GAG81697.1"/>
    <property type="molecule type" value="Genomic_DNA"/>
</dbReference>
<dbReference type="Gene3D" id="1.10.357.20">
    <property type="entry name" value="SLC41 divalent cation transporters, integral membrane domain"/>
    <property type="match status" value="1"/>
</dbReference>
<name>X1BKH7_9ZZZZ</name>
<feature type="transmembrane region" description="Helical" evidence="9">
    <location>
        <begin position="60"/>
        <end position="78"/>
    </location>
</feature>
<evidence type="ECO:0000256" key="7">
    <source>
        <dbReference type="ARBA" id="ARBA00023065"/>
    </source>
</evidence>
<feature type="transmembrane region" description="Helical" evidence="9">
    <location>
        <begin position="90"/>
        <end position="111"/>
    </location>
</feature>
<dbReference type="PANTHER" id="PTHR16228">
    <property type="entry name" value="DIVALENT CATION TRANSPORTER SOLUTE CARRIER FAMILY 41"/>
    <property type="match status" value="1"/>
</dbReference>
<organism evidence="11">
    <name type="scientific">marine sediment metagenome</name>
    <dbReference type="NCBI Taxonomy" id="412755"/>
    <lineage>
        <taxon>unclassified sequences</taxon>
        <taxon>metagenomes</taxon>
        <taxon>ecological metagenomes</taxon>
    </lineage>
</organism>
<evidence type="ECO:0000256" key="8">
    <source>
        <dbReference type="ARBA" id="ARBA00023136"/>
    </source>
</evidence>
<dbReference type="SUPFAM" id="SSF161093">
    <property type="entry name" value="MgtE membrane domain-like"/>
    <property type="match status" value="1"/>
</dbReference>
<evidence type="ECO:0000256" key="2">
    <source>
        <dbReference type="ARBA" id="ARBA00009749"/>
    </source>
</evidence>
<evidence type="ECO:0000259" key="10">
    <source>
        <dbReference type="Pfam" id="PF01769"/>
    </source>
</evidence>
<keyword evidence="5" id="KW-0460">Magnesium</keyword>
<feature type="domain" description="SLC41A/MgtE integral membrane" evidence="10">
    <location>
        <begin position="46"/>
        <end position="175"/>
    </location>
</feature>
<dbReference type="GO" id="GO:0008324">
    <property type="term" value="F:monoatomic cation transmembrane transporter activity"/>
    <property type="evidence" value="ECO:0007669"/>
    <property type="project" value="InterPro"/>
</dbReference>
<evidence type="ECO:0000256" key="1">
    <source>
        <dbReference type="ARBA" id="ARBA00004141"/>
    </source>
</evidence>
<accession>X1BKH7</accession>
<comment type="subcellular location">
    <subcellularLocation>
        <location evidence="1">Membrane</location>
        <topology evidence="1">Multi-pass membrane protein</topology>
    </subcellularLocation>
</comment>
<keyword evidence="7" id="KW-0406">Ion transport</keyword>
<dbReference type="InterPro" id="IPR036739">
    <property type="entry name" value="SLC41_membr_dom_sf"/>
</dbReference>
<evidence type="ECO:0000256" key="6">
    <source>
        <dbReference type="ARBA" id="ARBA00022989"/>
    </source>
</evidence>
<dbReference type="PANTHER" id="PTHR16228:SF7">
    <property type="entry name" value="SLC41A_MGTE INTEGRAL MEMBRANE DOMAIN-CONTAINING PROTEIN"/>
    <property type="match status" value="1"/>
</dbReference>
<evidence type="ECO:0000313" key="11">
    <source>
        <dbReference type="EMBL" id="GAG81697.1"/>
    </source>
</evidence>
<evidence type="ECO:0000256" key="9">
    <source>
        <dbReference type="SAM" id="Phobius"/>
    </source>
</evidence>
<proteinExistence type="inferred from homology"/>
<feature type="transmembrane region" description="Helical" evidence="9">
    <location>
        <begin position="156"/>
        <end position="180"/>
    </location>
</feature>
<comment type="caution">
    <text evidence="11">The sequence shown here is derived from an EMBL/GenBank/DDBJ whole genome shotgun (WGS) entry which is preliminary data.</text>
</comment>
<dbReference type="InterPro" id="IPR006667">
    <property type="entry name" value="SLC41_membr_dom"/>
</dbReference>
<dbReference type="Pfam" id="PF01769">
    <property type="entry name" value="MgtE"/>
    <property type="match status" value="1"/>
</dbReference>
<dbReference type="AlphaFoldDB" id="X1BKH7"/>
<keyword evidence="3" id="KW-0813">Transport</keyword>
<keyword evidence="4 9" id="KW-0812">Transmembrane</keyword>
<dbReference type="GO" id="GO:0016020">
    <property type="term" value="C:membrane"/>
    <property type="evidence" value="ECO:0007669"/>
    <property type="project" value="UniProtKB-SubCell"/>
</dbReference>
<evidence type="ECO:0000256" key="3">
    <source>
        <dbReference type="ARBA" id="ARBA00022448"/>
    </source>
</evidence>
<protein>
    <recommendedName>
        <fullName evidence="10">SLC41A/MgtE integral membrane domain-containing protein</fullName>
    </recommendedName>
</protein>
<evidence type="ECO:0000256" key="4">
    <source>
        <dbReference type="ARBA" id="ARBA00022692"/>
    </source>
</evidence>
<dbReference type="InterPro" id="IPR045349">
    <property type="entry name" value="SLC41A1-3"/>
</dbReference>
<keyword evidence="8 9" id="KW-0472">Membrane</keyword>
<comment type="similarity">
    <text evidence="2">Belongs to the SLC41A transporter family.</text>
</comment>